<comment type="caution">
    <text evidence="2">The sequence shown here is derived from an EMBL/GenBank/DDBJ whole genome shotgun (WGS) entry which is preliminary data.</text>
</comment>
<feature type="transmembrane region" description="Helical" evidence="1">
    <location>
        <begin position="221"/>
        <end position="242"/>
    </location>
</feature>
<keyword evidence="1" id="KW-0812">Transmembrane</keyword>
<reference evidence="2" key="2">
    <citation type="submission" date="2020-09" db="EMBL/GenBank/DDBJ databases">
        <authorList>
            <person name="Sun Q."/>
            <person name="Zhou Y."/>
        </authorList>
    </citation>
    <scope>NUCLEOTIDE SEQUENCE</scope>
    <source>
        <strain evidence="2">CGMCC 1.12181</strain>
    </source>
</reference>
<organism evidence="2 3">
    <name type="scientific">Marinicella pacifica</name>
    <dbReference type="NCBI Taxonomy" id="1171543"/>
    <lineage>
        <taxon>Bacteria</taxon>
        <taxon>Pseudomonadati</taxon>
        <taxon>Pseudomonadota</taxon>
        <taxon>Gammaproteobacteria</taxon>
        <taxon>Lysobacterales</taxon>
        <taxon>Marinicellaceae</taxon>
        <taxon>Marinicella</taxon>
    </lineage>
</organism>
<feature type="transmembrane region" description="Helical" evidence="1">
    <location>
        <begin position="336"/>
        <end position="357"/>
    </location>
</feature>
<accession>A0A917FP42</accession>
<dbReference type="AlphaFoldDB" id="A0A917FP42"/>
<feature type="transmembrane region" description="Helical" evidence="1">
    <location>
        <begin position="254"/>
        <end position="271"/>
    </location>
</feature>
<feature type="transmembrane region" description="Helical" evidence="1">
    <location>
        <begin position="12"/>
        <end position="31"/>
    </location>
</feature>
<evidence type="ECO:0000313" key="3">
    <source>
        <dbReference type="Proteomes" id="UP000605253"/>
    </source>
</evidence>
<gene>
    <name evidence="2" type="ORF">GCM10011365_15790</name>
</gene>
<dbReference type="Proteomes" id="UP000605253">
    <property type="component" value="Unassembled WGS sequence"/>
</dbReference>
<dbReference type="RefSeq" id="WP_188365171.1">
    <property type="nucleotide sequence ID" value="NZ_BAABJF010000002.1"/>
</dbReference>
<proteinExistence type="predicted"/>
<feature type="transmembrane region" description="Helical" evidence="1">
    <location>
        <begin position="91"/>
        <end position="110"/>
    </location>
</feature>
<name>A0A917FP42_9GAMM</name>
<sequence length="510" mass="58430">MSRKPYSKTWLILSLLVFLLTCAYFGVIYFSHDLQRFGMLFNADSLYLPALLNNLLYEHGAWQDWTLPPAPYFFPDLPLYLIAYVISQDAYLAQFIFALLQGLLVGLALYGLNRLFFSRTQACLHTTLVLALLYLSVMGHPTIHAIISGHHFGAFISLLIGLYMFAQWLNFDGQRHALSLILIILTGLTVAADKLFIVQFILPVTVVLSVLHLINRISKRVFLLSLVLLVMGLILGYSLHYLWVPNPTRFSPQFGFQHWVENLPVITGLFIQLFNDHFVYTLIFVVFYGLLAYQLAKYLFTGSFPDTFFLMLCLSVALISVTNIAVIALSNLTIDFRYFIPLLFMPLLLLPLLLILLPTSSVLTLWIQRVGLLVIGIVLCVNVWHKQTQPLKFNYYPPAVQCFDEFISTTQSQRGIAHYWDAKRTMLLSKNKVSIAAYTPDLVPYNWISTSQWQHERYDFVLIRNNHDANYQLDLARLKAYSPKQINSTFSCGLFDVHYFPQGLYTTPGL</sequence>
<feature type="transmembrane region" description="Helical" evidence="1">
    <location>
        <begin position="173"/>
        <end position="190"/>
    </location>
</feature>
<dbReference type="EMBL" id="BMEO01000005">
    <property type="protein sequence ID" value="GGF95306.1"/>
    <property type="molecule type" value="Genomic_DNA"/>
</dbReference>
<protein>
    <submittedName>
        <fullName evidence="2">Uncharacterized protein</fullName>
    </submittedName>
</protein>
<evidence type="ECO:0000256" key="1">
    <source>
        <dbReference type="SAM" id="Phobius"/>
    </source>
</evidence>
<feature type="transmembrane region" description="Helical" evidence="1">
    <location>
        <begin position="363"/>
        <end position="384"/>
    </location>
</feature>
<feature type="transmembrane region" description="Helical" evidence="1">
    <location>
        <begin position="122"/>
        <end position="139"/>
    </location>
</feature>
<feature type="transmembrane region" description="Helical" evidence="1">
    <location>
        <begin position="145"/>
        <end position="166"/>
    </location>
</feature>
<feature type="transmembrane region" description="Helical" evidence="1">
    <location>
        <begin position="278"/>
        <end position="296"/>
    </location>
</feature>
<keyword evidence="3" id="KW-1185">Reference proteome</keyword>
<keyword evidence="1" id="KW-0472">Membrane</keyword>
<feature type="transmembrane region" description="Helical" evidence="1">
    <location>
        <begin position="308"/>
        <end position="329"/>
    </location>
</feature>
<evidence type="ECO:0000313" key="2">
    <source>
        <dbReference type="EMBL" id="GGF95306.1"/>
    </source>
</evidence>
<keyword evidence="1" id="KW-1133">Transmembrane helix</keyword>
<reference evidence="2" key="1">
    <citation type="journal article" date="2014" name="Int. J. Syst. Evol. Microbiol.">
        <title>Complete genome sequence of Corynebacterium casei LMG S-19264T (=DSM 44701T), isolated from a smear-ripened cheese.</title>
        <authorList>
            <consortium name="US DOE Joint Genome Institute (JGI-PGF)"/>
            <person name="Walter F."/>
            <person name="Albersmeier A."/>
            <person name="Kalinowski J."/>
            <person name="Ruckert C."/>
        </authorList>
    </citation>
    <scope>NUCLEOTIDE SEQUENCE</scope>
    <source>
        <strain evidence="2">CGMCC 1.12181</strain>
    </source>
</reference>
<feature type="transmembrane region" description="Helical" evidence="1">
    <location>
        <begin position="196"/>
        <end position="214"/>
    </location>
</feature>